<gene>
    <name evidence="2" type="ORF">FMEXI_13554</name>
</gene>
<feature type="region of interest" description="Disordered" evidence="1">
    <location>
        <begin position="189"/>
        <end position="224"/>
    </location>
</feature>
<name>A0A8H5I579_9HYPO</name>
<evidence type="ECO:0000313" key="3">
    <source>
        <dbReference type="Proteomes" id="UP000522262"/>
    </source>
</evidence>
<comment type="caution">
    <text evidence="2">The sequence shown here is derived from an EMBL/GenBank/DDBJ whole genome shotgun (WGS) entry which is preliminary data.</text>
</comment>
<evidence type="ECO:0000256" key="1">
    <source>
        <dbReference type="SAM" id="MobiDB-lite"/>
    </source>
</evidence>
<feature type="non-terminal residue" evidence="2">
    <location>
        <position position="263"/>
    </location>
</feature>
<dbReference type="AlphaFoldDB" id="A0A8H5I579"/>
<feature type="compositionally biased region" description="Acidic residues" evidence="1">
    <location>
        <begin position="196"/>
        <end position="206"/>
    </location>
</feature>
<accession>A0A8H5I579</accession>
<protein>
    <submittedName>
        <fullName evidence="2">Uncharacterized protein</fullName>
    </submittedName>
</protein>
<keyword evidence="3" id="KW-1185">Reference proteome</keyword>
<dbReference type="Proteomes" id="UP000522262">
    <property type="component" value="Unassembled WGS sequence"/>
</dbReference>
<evidence type="ECO:0000313" key="2">
    <source>
        <dbReference type="EMBL" id="KAF5530434.1"/>
    </source>
</evidence>
<feature type="compositionally biased region" description="Polar residues" evidence="1">
    <location>
        <begin position="212"/>
        <end position="224"/>
    </location>
</feature>
<dbReference type="EMBL" id="JAAOAM010000477">
    <property type="protein sequence ID" value="KAF5530434.1"/>
    <property type="molecule type" value="Genomic_DNA"/>
</dbReference>
<organism evidence="2 3">
    <name type="scientific">Fusarium mexicanum</name>
    <dbReference type="NCBI Taxonomy" id="751941"/>
    <lineage>
        <taxon>Eukaryota</taxon>
        <taxon>Fungi</taxon>
        <taxon>Dikarya</taxon>
        <taxon>Ascomycota</taxon>
        <taxon>Pezizomycotina</taxon>
        <taxon>Sordariomycetes</taxon>
        <taxon>Hypocreomycetidae</taxon>
        <taxon>Hypocreales</taxon>
        <taxon>Nectriaceae</taxon>
        <taxon>Fusarium</taxon>
        <taxon>Fusarium fujikuroi species complex</taxon>
    </lineage>
</organism>
<proteinExistence type="predicted"/>
<reference evidence="2 3" key="1">
    <citation type="submission" date="2020-05" db="EMBL/GenBank/DDBJ databases">
        <title>Identification and distribution of gene clusters putatively required for synthesis of sphingolipid metabolism inhibitors in phylogenetically diverse species of the filamentous fungus Fusarium.</title>
        <authorList>
            <person name="Kim H.-S."/>
            <person name="Busman M."/>
            <person name="Brown D.W."/>
            <person name="Divon H."/>
            <person name="Uhlig S."/>
            <person name="Proctor R.H."/>
        </authorList>
    </citation>
    <scope>NUCLEOTIDE SEQUENCE [LARGE SCALE GENOMIC DNA]</scope>
    <source>
        <strain evidence="2 3">NRRL 53147</strain>
    </source>
</reference>
<sequence length="263" mass="29485">VLAAVNDAIDTLLEQNKTFYEPPVGYPQGSEAHKGMFGPGGFGSESEYSDGEDTVTGIIPDIPEEIKKIHHHIRKHVESYFSTFGEDYPEIPDGIRKANNKIKRLNHGASRPVDAYLVEKGVLHALRKEQMRVIDARKNKGVEEAEKQLSVFRQAYLNTSRLRAHQWPEAWGNFMEKAIRDILNEINKDDPASEQQGDDSDVDMDDVVNNGPPLTTAGSEVNGNSAASVARPIGSLRPGYTLLGDKIIGYRPMKRYNRYEDRY</sequence>
<feature type="non-terminal residue" evidence="2">
    <location>
        <position position="1"/>
    </location>
</feature>